<protein>
    <submittedName>
        <fullName evidence="1">Uncharacterized protein</fullName>
    </submittedName>
</protein>
<keyword evidence="2" id="KW-1185">Reference proteome</keyword>
<dbReference type="Proteomes" id="UP000768646">
    <property type="component" value="Unassembled WGS sequence"/>
</dbReference>
<gene>
    <name evidence="1" type="ORF">PORY_000971</name>
</gene>
<dbReference type="EMBL" id="JABTEG010000003">
    <property type="protein sequence ID" value="KAG4305415.1"/>
    <property type="molecule type" value="Genomic_DNA"/>
</dbReference>
<comment type="caution">
    <text evidence="1">The sequence shown here is derived from an EMBL/GenBank/DDBJ whole genome shotgun (WGS) entry which is preliminary data.</text>
</comment>
<reference evidence="1 2" key="1">
    <citation type="journal article" date="2021" name="Commun. Biol.">
        <title>Genomic insights into the host specific adaptation of the Pneumocystis genus.</title>
        <authorList>
            <person name="Cisse O.H."/>
            <person name="Ma L."/>
            <person name="Dekker J.P."/>
            <person name="Khil P.P."/>
            <person name="Youn J.-H."/>
            <person name="Brenchley J.M."/>
            <person name="Blair R."/>
            <person name="Pahar B."/>
            <person name="Chabe M."/>
            <person name="Van Rompay K.K.A."/>
            <person name="Keesler R."/>
            <person name="Sukura A."/>
            <person name="Hirsch V."/>
            <person name="Kutty G."/>
            <person name="Liu Y."/>
            <person name="Peng L."/>
            <person name="Chen J."/>
            <person name="Song J."/>
            <person name="Weissenbacher-Lang C."/>
            <person name="Xu J."/>
            <person name="Upham N.S."/>
            <person name="Stajich J.E."/>
            <person name="Cuomo C.A."/>
            <person name="Cushion M.T."/>
            <person name="Kovacs J.A."/>
        </authorList>
    </citation>
    <scope>NUCLEOTIDE SEQUENCE [LARGE SCALE GENOMIC DNA]</scope>
    <source>
        <strain evidence="1 2">RABM</strain>
    </source>
</reference>
<name>A0ACB7CDE6_9ASCO</name>
<proteinExistence type="predicted"/>
<evidence type="ECO:0000313" key="1">
    <source>
        <dbReference type="EMBL" id="KAG4305415.1"/>
    </source>
</evidence>
<accession>A0ACB7CDE6</accession>
<evidence type="ECO:0000313" key="2">
    <source>
        <dbReference type="Proteomes" id="UP000768646"/>
    </source>
</evidence>
<sequence length="896" mass="103032">MPSTDSYESEEEIRNDCVEKCDFISRENSQEKLENDMEMHVDEQEIENMNTVSHSNEKNKEESVLLNIEAKNEHFNIMNTFSSLEIQKPIKENDSVKKNKKNSLKWKIQNVAGGYFSDLTPIFTRDEKSILVALGPFIKVYNTKTGIGIQTIGDLGEENCLHSPKITAMALDPSNEYRIYVSDEDGSIKLWDWMDNNMLRSKQTRGRIHYIAVSPSNPFRVYAILQYDRLYPSDSYNSSASSKSLSKKKYELYSYTFPSFESNSTRIIRSQRIMKCKSCIGIVISDDGKTLAVGSNDFIYVCKKESCLENNQEIWKTHKFNTKSPISNLIMYDDHIAVGDSEGKLLIYYNILKLEEPIVRIFHWHPQTFSALNCILDGSYILTGGKEGVLVFWQVKTGNKQFLPRLGSPIKKIGISKTNSLYAILLENNSIKIISAIDLKTRCEISGVQLGKNITHRIPSIVHPETKNILFASQSLFSSTFLQSYDIVRDCQTYKTEIIRVSHLETLEKDGLIIPKPRIVHISLSMDSLWMATIDEWDSLNEYYDFHKENAEIFLKFWKWDSLSKKWNLSTRIDSPHGFGKKVTGLNASPNDRKFSTIGNDGSLKLWKLKVKNENEAIKIEIWICYRVIRYTRISHDPIRKNEVFCTTWASDSSMIIVGCNKTLLIVDEQLGIIRHTINLYMGKILFIEASGAFIIIITKKYILVWDILRAVTKWCLNIPKIHHSLKNFYLAIDHINQLFAVSFNNLKEHNSKLYIFKITSPIPIFLQQHPHKIIALNHIPSASFSFTFLDVSGHFFTLATKENTFMKDDQMQIQENDFKFSNIYGTISDKNSIKSLPEDDLWSKTVSTEALGLLFDKPAYTMPSLESLLEETMKLISEPPLERFSSTLNFRAEKA</sequence>
<organism evidence="1 2">
    <name type="scientific">Pneumocystis oryctolagi</name>
    <dbReference type="NCBI Taxonomy" id="42067"/>
    <lineage>
        <taxon>Eukaryota</taxon>
        <taxon>Fungi</taxon>
        <taxon>Dikarya</taxon>
        <taxon>Ascomycota</taxon>
        <taxon>Taphrinomycotina</taxon>
        <taxon>Pneumocystomycetes</taxon>
        <taxon>Pneumocystaceae</taxon>
        <taxon>Pneumocystis</taxon>
    </lineage>
</organism>